<evidence type="ECO:0000313" key="3">
    <source>
        <dbReference type="EMBL" id="PID55614.1"/>
    </source>
</evidence>
<dbReference type="InterPro" id="IPR025493">
    <property type="entry name" value="DUF4384"/>
</dbReference>
<keyword evidence="1" id="KW-0732">Signal</keyword>
<evidence type="ECO:0000259" key="2">
    <source>
        <dbReference type="Pfam" id="PF14326"/>
    </source>
</evidence>
<dbReference type="PROSITE" id="PS51257">
    <property type="entry name" value="PROKAR_LIPOPROTEIN"/>
    <property type="match status" value="1"/>
</dbReference>
<feature type="domain" description="DUF4384" evidence="2">
    <location>
        <begin position="46"/>
        <end position="124"/>
    </location>
</feature>
<proteinExistence type="predicted"/>
<evidence type="ECO:0000256" key="1">
    <source>
        <dbReference type="SAM" id="SignalP"/>
    </source>
</evidence>
<feature type="signal peptide" evidence="1">
    <location>
        <begin position="1"/>
        <end position="23"/>
    </location>
</feature>
<organism evidence="3 4">
    <name type="scientific">candidate division KSB3 bacterium</name>
    <dbReference type="NCBI Taxonomy" id="2044937"/>
    <lineage>
        <taxon>Bacteria</taxon>
        <taxon>candidate division KSB3</taxon>
    </lineage>
</organism>
<feature type="chain" id="PRO_5013942601" description="DUF4384 domain-containing protein" evidence="1">
    <location>
        <begin position="24"/>
        <end position="177"/>
    </location>
</feature>
<protein>
    <recommendedName>
        <fullName evidence="2">DUF4384 domain-containing protein</fullName>
    </recommendedName>
</protein>
<dbReference type="AlphaFoldDB" id="A0A2G6E0M8"/>
<gene>
    <name evidence="3" type="ORF">CSB45_15125</name>
</gene>
<dbReference type="EMBL" id="PDPS01000055">
    <property type="protein sequence ID" value="PID55614.1"/>
    <property type="molecule type" value="Genomic_DNA"/>
</dbReference>
<reference evidence="3 4" key="1">
    <citation type="submission" date="2017-10" db="EMBL/GenBank/DDBJ databases">
        <title>Novel microbial diversity and functional potential in the marine mammal oral microbiome.</title>
        <authorList>
            <person name="Dudek N.K."/>
            <person name="Sun C.L."/>
            <person name="Burstein D."/>
            <person name="Kantor R.S."/>
            <person name="Aliaga Goltsman D.S."/>
            <person name="Bik E.M."/>
            <person name="Thomas B.C."/>
            <person name="Banfield J.F."/>
            <person name="Relman D.A."/>
        </authorList>
    </citation>
    <scope>NUCLEOTIDE SEQUENCE [LARGE SCALE GENOMIC DNA]</scope>
    <source>
        <strain evidence="3">DOLZORAL124_49_17</strain>
    </source>
</reference>
<comment type="caution">
    <text evidence="3">The sequence shown here is derived from an EMBL/GenBank/DDBJ whole genome shotgun (WGS) entry which is preliminary data.</text>
</comment>
<dbReference type="Pfam" id="PF14326">
    <property type="entry name" value="DUF4384"/>
    <property type="match status" value="1"/>
</dbReference>
<sequence>MKTYRRVVSLIVFTAFIGGCALAPSSGRGGTKPKAFSMEVKVAKKVYKPGELIVVDVWASEDCYLSLYDISTQGEVTQIFPNSYAADNLIQGRRIYPIPAKSDAFDFEVSGPAGLEKVRGVCTKANVNFFEEQTRNSSDLFPSVADDSDRFERAINTRLNAVPDTQWAEAEVSFQVR</sequence>
<evidence type="ECO:0000313" key="4">
    <source>
        <dbReference type="Proteomes" id="UP000229740"/>
    </source>
</evidence>
<dbReference type="PANTHER" id="PTHR36194">
    <property type="entry name" value="S-LAYER-LIKE PROTEIN"/>
    <property type="match status" value="1"/>
</dbReference>
<name>A0A2G6E0M8_9BACT</name>
<dbReference type="Proteomes" id="UP000229740">
    <property type="component" value="Unassembled WGS sequence"/>
</dbReference>
<accession>A0A2G6E0M8</accession>
<dbReference type="PANTHER" id="PTHR36194:SF1">
    <property type="entry name" value="S-LAYER-LIKE PROTEIN"/>
    <property type="match status" value="1"/>
</dbReference>